<keyword evidence="2" id="KW-1185">Reference proteome</keyword>
<proteinExistence type="predicted"/>
<reference evidence="1" key="2">
    <citation type="submission" date="2020-11" db="EMBL/GenBank/DDBJ databases">
        <authorList>
            <person name="McCartney M.A."/>
            <person name="Auch B."/>
            <person name="Kono T."/>
            <person name="Mallez S."/>
            <person name="Becker A."/>
            <person name="Gohl D.M."/>
            <person name="Silverstein K.A.T."/>
            <person name="Koren S."/>
            <person name="Bechman K.B."/>
            <person name="Herman A."/>
            <person name="Abrahante J.E."/>
            <person name="Garbe J."/>
        </authorList>
    </citation>
    <scope>NUCLEOTIDE SEQUENCE</scope>
    <source>
        <strain evidence="1">Duluth1</strain>
        <tissue evidence="1">Whole animal</tissue>
    </source>
</reference>
<dbReference type="AlphaFoldDB" id="A0A9D4MI51"/>
<evidence type="ECO:0000313" key="2">
    <source>
        <dbReference type="Proteomes" id="UP000828390"/>
    </source>
</evidence>
<accession>A0A9D4MI51</accession>
<evidence type="ECO:0000313" key="1">
    <source>
        <dbReference type="EMBL" id="KAH3876595.1"/>
    </source>
</evidence>
<gene>
    <name evidence="1" type="ORF">DPMN_000442</name>
</gene>
<organism evidence="1 2">
    <name type="scientific">Dreissena polymorpha</name>
    <name type="common">Zebra mussel</name>
    <name type="synonym">Mytilus polymorpha</name>
    <dbReference type="NCBI Taxonomy" id="45954"/>
    <lineage>
        <taxon>Eukaryota</taxon>
        <taxon>Metazoa</taxon>
        <taxon>Spiralia</taxon>
        <taxon>Lophotrochozoa</taxon>
        <taxon>Mollusca</taxon>
        <taxon>Bivalvia</taxon>
        <taxon>Autobranchia</taxon>
        <taxon>Heteroconchia</taxon>
        <taxon>Euheterodonta</taxon>
        <taxon>Imparidentia</taxon>
        <taxon>Neoheterodontei</taxon>
        <taxon>Myida</taxon>
        <taxon>Dreissenoidea</taxon>
        <taxon>Dreissenidae</taxon>
        <taxon>Dreissena</taxon>
    </lineage>
</organism>
<dbReference type="Proteomes" id="UP000828390">
    <property type="component" value="Unassembled WGS sequence"/>
</dbReference>
<protein>
    <submittedName>
        <fullName evidence="1">Uncharacterized protein</fullName>
    </submittedName>
</protein>
<comment type="caution">
    <text evidence="1">The sequence shown here is derived from an EMBL/GenBank/DDBJ whole genome shotgun (WGS) entry which is preliminary data.</text>
</comment>
<dbReference type="EMBL" id="JAIWYP010000001">
    <property type="protein sequence ID" value="KAH3876595.1"/>
    <property type="molecule type" value="Genomic_DNA"/>
</dbReference>
<sequence length="90" mass="9917">MQEKTNMVADNSAKLDLTIKGKRKASNNTPIIVQGAAQEDVDSFTYLGSILDYPGGTDADVRTSTGKERAAFHQLKKHQGIQRNCYHHQG</sequence>
<name>A0A9D4MI51_DREPO</name>
<reference evidence="1" key="1">
    <citation type="journal article" date="2019" name="bioRxiv">
        <title>The Genome of the Zebra Mussel, Dreissena polymorpha: A Resource for Invasive Species Research.</title>
        <authorList>
            <person name="McCartney M.A."/>
            <person name="Auch B."/>
            <person name="Kono T."/>
            <person name="Mallez S."/>
            <person name="Zhang Y."/>
            <person name="Obille A."/>
            <person name="Becker A."/>
            <person name="Abrahante J.E."/>
            <person name="Garbe J."/>
            <person name="Badalamenti J.P."/>
            <person name="Herman A."/>
            <person name="Mangelson H."/>
            <person name="Liachko I."/>
            <person name="Sullivan S."/>
            <person name="Sone E.D."/>
            <person name="Koren S."/>
            <person name="Silverstein K.A.T."/>
            <person name="Beckman K.B."/>
            <person name="Gohl D.M."/>
        </authorList>
    </citation>
    <scope>NUCLEOTIDE SEQUENCE</scope>
    <source>
        <strain evidence="1">Duluth1</strain>
        <tissue evidence="1">Whole animal</tissue>
    </source>
</reference>